<dbReference type="PANTHER" id="PTHR46375:SF3">
    <property type="entry name" value="KELCH REPEAT AND BTB DOMAIN-CONTAINING PROTEIN 13"/>
    <property type="match status" value="1"/>
</dbReference>
<dbReference type="InterPro" id="IPR015915">
    <property type="entry name" value="Kelch-typ_b-propeller"/>
</dbReference>
<accession>A0AAJ7X841</accession>
<gene>
    <name evidence="6" type="primary">LOC116950146</name>
</gene>
<dbReference type="Proteomes" id="UP001318040">
    <property type="component" value="Chromosome 38"/>
</dbReference>
<dbReference type="InterPro" id="IPR052392">
    <property type="entry name" value="Kelch-BTB_domain-containing"/>
</dbReference>
<protein>
    <submittedName>
        <fullName evidence="6">Actin-binding protein IPP-like</fullName>
    </submittedName>
</protein>
<name>A0AAJ7X841_PETMA</name>
<evidence type="ECO:0000313" key="5">
    <source>
        <dbReference type="Proteomes" id="UP001318040"/>
    </source>
</evidence>
<reference evidence="6" key="1">
    <citation type="submission" date="2025-08" db="UniProtKB">
        <authorList>
            <consortium name="RefSeq"/>
        </authorList>
    </citation>
    <scope>IDENTIFICATION</scope>
    <source>
        <tissue evidence="6">Sperm</tissue>
    </source>
</reference>
<dbReference type="SUPFAM" id="SSF117281">
    <property type="entry name" value="Kelch motif"/>
    <property type="match status" value="1"/>
</dbReference>
<dbReference type="CDD" id="cd14733">
    <property type="entry name" value="BACK"/>
    <property type="match status" value="1"/>
</dbReference>
<dbReference type="InterPro" id="IPR011333">
    <property type="entry name" value="SKP1/BTB/POZ_sf"/>
</dbReference>
<dbReference type="PANTHER" id="PTHR46375">
    <property type="entry name" value="KELCH REPEAT AND BTB DOMAIN-CONTAINING PROTEIN 13-RELATED"/>
    <property type="match status" value="1"/>
</dbReference>
<dbReference type="AlphaFoldDB" id="A0AAJ7X841"/>
<dbReference type="SMART" id="SM00225">
    <property type="entry name" value="BTB"/>
    <property type="match status" value="1"/>
</dbReference>
<proteinExistence type="predicted"/>
<keyword evidence="1" id="KW-0880">Kelch repeat</keyword>
<evidence type="ECO:0000256" key="1">
    <source>
        <dbReference type="ARBA" id="ARBA00022441"/>
    </source>
</evidence>
<dbReference type="CDD" id="cd18186">
    <property type="entry name" value="BTB_POZ_ZBTB_KLHL-like"/>
    <property type="match status" value="1"/>
</dbReference>
<organism evidence="5 6">
    <name type="scientific">Petromyzon marinus</name>
    <name type="common">Sea lamprey</name>
    <dbReference type="NCBI Taxonomy" id="7757"/>
    <lineage>
        <taxon>Eukaryota</taxon>
        <taxon>Metazoa</taxon>
        <taxon>Chordata</taxon>
        <taxon>Craniata</taxon>
        <taxon>Vertebrata</taxon>
        <taxon>Cyclostomata</taxon>
        <taxon>Hyperoartia</taxon>
        <taxon>Petromyzontiformes</taxon>
        <taxon>Petromyzontidae</taxon>
        <taxon>Petromyzon</taxon>
    </lineage>
</organism>
<dbReference type="SUPFAM" id="SSF54695">
    <property type="entry name" value="POZ domain"/>
    <property type="match status" value="1"/>
</dbReference>
<dbReference type="InterPro" id="IPR006652">
    <property type="entry name" value="Kelch_1"/>
</dbReference>
<feature type="chain" id="PRO_5042612348" evidence="3">
    <location>
        <begin position="23"/>
        <end position="597"/>
    </location>
</feature>
<dbReference type="Pfam" id="PF01344">
    <property type="entry name" value="Kelch_1"/>
    <property type="match status" value="1"/>
</dbReference>
<dbReference type="Gene3D" id="3.30.710.10">
    <property type="entry name" value="Potassium Channel Kv1.1, Chain A"/>
    <property type="match status" value="1"/>
</dbReference>
<dbReference type="Gene3D" id="2.120.10.80">
    <property type="entry name" value="Kelch-type beta propeller"/>
    <property type="match status" value="1"/>
</dbReference>
<evidence type="ECO:0000313" key="6">
    <source>
        <dbReference type="RefSeq" id="XP_032823553.1"/>
    </source>
</evidence>
<dbReference type="Pfam" id="PF00651">
    <property type="entry name" value="BTB"/>
    <property type="match status" value="1"/>
</dbReference>
<dbReference type="InterPro" id="IPR000210">
    <property type="entry name" value="BTB/POZ_dom"/>
</dbReference>
<dbReference type="SMART" id="SM00612">
    <property type="entry name" value="Kelch"/>
    <property type="match status" value="2"/>
</dbReference>
<sequence length="597" mass="66206">MKRSGPNILSLVTFFATNLLRAVRDSVAYAVSFLPRWLSWVLSRCQTVAGEKPSHVPERSALRLDTKVYASDDDDTAGDGLDLVDILASRQRFRLRRDRLCEHSEYFRALFRSRMQENEERTVDLTSVPCEILEPILDFVHDGRLVLLTPDIVCECIETANYLVMPGFLKECGAYARGILDRRNCWSFLEFAESIACEEALAAAYSYLSSNFLELGNIGKRLPPEKVEKIRRLRTEGARHLCVLKKECTVPAHLANGSGRCIYHLSVRADGDEASRGGRFWDAGGTQTNAFGDGAAAAGDGGGRSSRAWLRRSELPFASDKWNFSTAVLDNYLYIIGGHRHCRGGSSRSEFRSLAYRYNPLTDTWAEVACMRKRRRRFSLAVARGFLFALGGWYLDALTSPDARTHVYSAVERYDPASDTWTFVSSLPFTDFTFSMTMTHDVPLVATLRDDVYAIGNIARTGEKLLLRYEVARDRWSEVLPTLTRAAVDLPALYCMVAAERLYVLGCNNASSVLLSFSPQEGRWSRPALLPKLCLVGQGAAVVAGADGSGGPTAIAMPAPEQNCAVVLELETGAVQLLPELPFPPSHEAIFTLHFPA</sequence>
<evidence type="ECO:0000256" key="3">
    <source>
        <dbReference type="SAM" id="SignalP"/>
    </source>
</evidence>
<keyword evidence="3" id="KW-0732">Signal</keyword>
<keyword evidence="2" id="KW-0677">Repeat</keyword>
<evidence type="ECO:0000256" key="2">
    <source>
        <dbReference type="ARBA" id="ARBA00022737"/>
    </source>
</evidence>
<keyword evidence="5" id="KW-1185">Reference proteome</keyword>
<feature type="signal peptide" evidence="3">
    <location>
        <begin position="1"/>
        <end position="22"/>
    </location>
</feature>
<evidence type="ECO:0000259" key="4">
    <source>
        <dbReference type="PROSITE" id="PS50097"/>
    </source>
</evidence>
<dbReference type="RefSeq" id="XP_032823553.1">
    <property type="nucleotide sequence ID" value="XM_032967662.1"/>
</dbReference>
<feature type="domain" description="BTB" evidence="4">
    <location>
        <begin position="81"/>
        <end position="149"/>
    </location>
</feature>
<dbReference type="PROSITE" id="PS50097">
    <property type="entry name" value="BTB"/>
    <property type="match status" value="1"/>
</dbReference>
<dbReference type="KEGG" id="pmrn:116950146"/>